<accession>A0A6I9U9A7</accession>
<dbReference type="GO" id="GO:0043337">
    <property type="term" value="F:cardiolipin synthase (CMP-forming)"/>
    <property type="evidence" value="ECO:0007669"/>
    <property type="project" value="EnsemblPlants"/>
</dbReference>
<dbReference type="AlphaFoldDB" id="A0A6I9U9A7"/>
<reference evidence="15" key="1">
    <citation type="submission" date="2025-08" db="UniProtKB">
        <authorList>
            <consortium name="RefSeq"/>
        </authorList>
    </citation>
    <scope>IDENTIFICATION</scope>
</reference>
<name>A0A6I9U9A7_SESIN</name>
<dbReference type="PANTHER" id="PTHR14269:SF60">
    <property type="entry name" value="CARDIOLIPIN SYNTHASE (CMP-FORMING)"/>
    <property type="match status" value="1"/>
</dbReference>
<proteinExistence type="inferred from homology"/>
<keyword evidence="9" id="KW-0443">Lipid metabolism</keyword>
<evidence type="ECO:0000256" key="1">
    <source>
        <dbReference type="ARBA" id="ARBA00001936"/>
    </source>
</evidence>
<organism evidence="14 15">
    <name type="scientific">Sesamum indicum</name>
    <name type="common">Oriental sesame</name>
    <name type="synonym">Sesamum orientale</name>
    <dbReference type="NCBI Taxonomy" id="4182"/>
    <lineage>
        <taxon>Eukaryota</taxon>
        <taxon>Viridiplantae</taxon>
        <taxon>Streptophyta</taxon>
        <taxon>Embryophyta</taxon>
        <taxon>Tracheophyta</taxon>
        <taxon>Spermatophyta</taxon>
        <taxon>Magnoliopsida</taxon>
        <taxon>eudicotyledons</taxon>
        <taxon>Gunneridae</taxon>
        <taxon>Pentapetalae</taxon>
        <taxon>asterids</taxon>
        <taxon>lamiids</taxon>
        <taxon>Lamiales</taxon>
        <taxon>Pedaliaceae</taxon>
        <taxon>Sesamum</taxon>
    </lineage>
</organism>
<evidence type="ECO:0000313" key="15">
    <source>
        <dbReference type="RefSeq" id="XP_011096092.1"/>
    </source>
</evidence>
<dbReference type="PANTHER" id="PTHR14269">
    <property type="entry name" value="CDP-DIACYLGLYCEROL--GLYCEROL-3-PHOSPHATE 3-PHOSPHATIDYLTRANSFERASE-RELATED"/>
    <property type="match status" value="1"/>
</dbReference>
<dbReference type="InterPro" id="IPR000462">
    <property type="entry name" value="CDP-OH_P_trans"/>
</dbReference>
<dbReference type="GeneID" id="105175366"/>
<evidence type="ECO:0000256" key="3">
    <source>
        <dbReference type="ARBA" id="ARBA00010441"/>
    </source>
</evidence>
<dbReference type="FunFam" id="1.20.120.1760:FF:000020">
    <property type="entry name" value="cardiolipin synthase (CMP-forming), mitochondrial"/>
    <property type="match status" value="1"/>
</dbReference>
<evidence type="ECO:0000256" key="4">
    <source>
        <dbReference type="ARBA" id="ARBA00022516"/>
    </source>
</evidence>
<evidence type="ECO:0000256" key="9">
    <source>
        <dbReference type="ARBA" id="ARBA00023098"/>
    </source>
</evidence>
<evidence type="ECO:0000313" key="14">
    <source>
        <dbReference type="Proteomes" id="UP000504604"/>
    </source>
</evidence>
<dbReference type="FunCoup" id="A0A6I9U9A7">
    <property type="interactions" value="2462"/>
</dbReference>
<dbReference type="Gene3D" id="1.20.120.1760">
    <property type="match status" value="1"/>
</dbReference>
<dbReference type="Proteomes" id="UP000504604">
    <property type="component" value="Linkage group LG12"/>
</dbReference>
<keyword evidence="12" id="KW-1208">Phospholipid metabolism</keyword>
<comment type="similarity">
    <text evidence="3 13">Belongs to the CDP-alcohol phosphatidyltransferase class-I family.</text>
</comment>
<dbReference type="RefSeq" id="XP_011096092.1">
    <property type="nucleotide sequence ID" value="XM_011097790.2"/>
</dbReference>
<dbReference type="KEGG" id="sind:105175366"/>
<keyword evidence="4" id="KW-0444">Lipid biosynthesis</keyword>
<keyword evidence="11" id="KW-0594">Phospholipid biosynthesis</keyword>
<dbReference type="Gramene" id="SIN_1007021.t">
    <property type="protein sequence ID" value="SIN_1007021.t"/>
    <property type="gene ID" value="SIN_1007021"/>
</dbReference>
<dbReference type="PROSITE" id="PS00379">
    <property type="entry name" value="CDP_ALCOHOL_P_TRANSF"/>
    <property type="match status" value="1"/>
</dbReference>
<dbReference type="GO" id="GO:0032049">
    <property type="term" value="P:cardiolipin biosynthetic process"/>
    <property type="evidence" value="ECO:0007669"/>
    <property type="project" value="EnsemblPlants"/>
</dbReference>
<protein>
    <submittedName>
        <fullName evidence="15">Cardiolipin synthase (CMP-forming), mitochondrial</fullName>
    </submittedName>
</protein>
<keyword evidence="6" id="KW-0812">Transmembrane</keyword>
<evidence type="ECO:0000256" key="7">
    <source>
        <dbReference type="ARBA" id="ARBA00022946"/>
    </source>
</evidence>
<keyword evidence="10" id="KW-0472">Membrane</keyword>
<evidence type="ECO:0000256" key="5">
    <source>
        <dbReference type="ARBA" id="ARBA00022679"/>
    </source>
</evidence>
<dbReference type="InterPro" id="IPR043130">
    <property type="entry name" value="CDP-OH_PTrfase_TM_dom"/>
</dbReference>
<dbReference type="Pfam" id="PF01066">
    <property type="entry name" value="CDP-OH_P_transf"/>
    <property type="match status" value="1"/>
</dbReference>
<keyword evidence="14" id="KW-1185">Reference proteome</keyword>
<dbReference type="GO" id="GO:0005743">
    <property type="term" value="C:mitochondrial inner membrane"/>
    <property type="evidence" value="ECO:0007669"/>
    <property type="project" value="EnsemblPlants"/>
</dbReference>
<dbReference type="OrthoDB" id="10020554at2759"/>
<evidence type="ECO:0000256" key="12">
    <source>
        <dbReference type="ARBA" id="ARBA00023264"/>
    </source>
</evidence>
<sequence length="397" mass="43621">MLSNKASTCDDFHACHLNFVPLASLSLPKTLNLRAWAAVCTDNALKLSLMAIFRSLKNLVSQSLRSRSNFTSYRDFFSLSLPSPSPIPTPFLLPTNSYSRRHFLFRSRFVSPVGGPLFLSSPPWKLSQSATPLLLQSDAVLSFLKLRALNLLHQPAASYNPGYDVPRLLNDREQFRNGAEVNASVGDGGISDSYLNLPNFISFTRLLSGPLLGWMIINDMYSSAFIGLAISGATDWLDGYVARKMRINSVVGSYLDPLADKVLIGFVALAMVDKGLLYPGLVALVVLRDVALVGGAVYKRASSMDWELNSWRDFFNLNGAHAQKVEPLLISKVNTVFQLVLVAGALLQPGFGNEETQLYINYLSCLVASTTVASTAAYGVQYWRNGASLTRKTKFRS</sequence>
<keyword evidence="5 13" id="KW-0808">Transferase</keyword>
<dbReference type="InterPro" id="IPR048254">
    <property type="entry name" value="CDP_ALCOHOL_P_TRANSF_CS"/>
</dbReference>
<gene>
    <name evidence="15" type="primary">LOC105175366</name>
</gene>
<evidence type="ECO:0000256" key="10">
    <source>
        <dbReference type="ARBA" id="ARBA00023136"/>
    </source>
</evidence>
<dbReference type="InterPro" id="IPR050324">
    <property type="entry name" value="CDP-alcohol_PTase-I"/>
</dbReference>
<comment type="cofactor">
    <cofactor evidence="1">
        <name>Mn(2+)</name>
        <dbReference type="ChEBI" id="CHEBI:29035"/>
    </cofactor>
</comment>
<keyword evidence="7" id="KW-0809">Transit peptide</keyword>
<evidence type="ECO:0000256" key="13">
    <source>
        <dbReference type="RuleBase" id="RU003750"/>
    </source>
</evidence>
<dbReference type="InParanoid" id="A0A6I9U9A7"/>
<evidence type="ECO:0000256" key="11">
    <source>
        <dbReference type="ARBA" id="ARBA00023209"/>
    </source>
</evidence>
<evidence type="ECO:0000256" key="8">
    <source>
        <dbReference type="ARBA" id="ARBA00022989"/>
    </source>
</evidence>
<keyword evidence="8" id="KW-1133">Transmembrane helix</keyword>
<comment type="subcellular location">
    <subcellularLocation>
        <location evidence="2">Membrane</location>
        <topology evidence="2">Multi-pass membrane protein</topology>
    </subcellularLocation>
</comment>
<dbReference type="GO" id="GO:0030145">
    <property type="term" value="F:manganese ion binding"/>
    <property type="evidence" value="ECO:0007669"/>
    <property type="project" value="EnsemblPlants"/>
</dbReference>
<evidence type="ECO:0000256" key="2">
    <source>
        <dbReference type="ARBA" id="ARBA00004141"/>
    </source>
</evidence>
<evidence type="ECO:0000256" key="6">
    <source>
        <dbReference type="ARBA" id="ARBA00022692"/>
    </source>
</evidence>